<name>A0AA38UCY9_9ASTR</name>
<dbReference type="GO" id="GO:0022841">
    <property type="term" value="F:potassium ion leak channel activity"/>
    <property type="evidence" value="ECO:0007669"/>
    <property type="project" value="TreeGrafter"/>
</dbReference>
<dbReference type="GO" id="GO:0030322">
    <property type="term" value="P:stabilization of membrane potential"/>
    <property type="evidence" value="ECO:0007669"/>
    <property type="project" value="TreeGrafter"/>
</dbReference>
<dbReference type="AlphaFoldDB" id="A0AA38UCY9"/>
<keyword evidence="4 9" id="KW-0812">Transmembrane</keyword>
<evidence type="ECO:0000256" key="7">
    <source>
        <dbReference type="ARBA" id="ARBA00023136"/>
    </source>
</evidence>
<keyword evidence="12" id="KW-1185">Reference proteome</keyword>
<keyword evidence="3" id="KW-0813">Transport</keyword>
<gene>
    <name evidence="11" type="ORF">OSB04_004028</name>
</gene>
<dbReference type="PANTHER" id="PTHR11003:SF291">
    <property type="entry name" value="IP11374P"/>
    <property type="match status" value="1"/>
</dbReference>
<dbReference type="GO" id="GO:0015271">
    <property type="term" value="F:outward rectifier potassium channel activity"/>
    <property type="evidence" value="ECO:0007669"/>
    <property type="project" value="TreeGrafter"/>
</dbReference>
<dbReference type="Proteomes" id="UP001172457">
    <property type="component" value="Chromosome 1"/>
</dbReference>
<feature type="transmembrane region" description="Helical" evidence="9">
    <location>
        <begin position="198"/>
        <end position="217"/>
    </location>
</feature>
<organism evidence="11 12">
    <name type="scientific">Centaurea solstitialis</name>
    <name type="common">yellow star-thistle</name>
    <dbReference type="NCBI Taxonomy" id="347529"/>
    <lineage>
        <taxon>Eukaryota</taxon>
        <taxon>Viridiplantae</taxon>
        <taxon>Streptophyta</taxon>
        <taxon>Embryophyta</taxon>
        <taxon>Tracheophyta</taxon>
        <taxon>Spermatophyta</taxon>
        <taxon>Magnoliopsida</taxon>
        <taxon>eudicotyledons</taxon>
        <taxon>Gunneridae</taxon>
        <taxon>Pentapetalae</taxon>
        <taxon>asterids</taxon>
        <taxon>campanulids</taxon>
        <taxon>Asterales</taxon>
        <taxon>Asteraceae</taxon>
        <taxon>Carduoideae</taxon>
        <taxon>Cardueae</taxon>
        <taxon>Centaureinae</taxon>
        <taxon>Centaurea</taxon>
    </lineage>
</organism>
<proteinExistence type="inferred from homology"/>
<keyword evidence="7 9" id="KW-0472">Membrane</keyword>
<keyword evidence="5 9" id="KW-1133">Transmembrane helix</keyword>
<evidence type="ECO:0000256" key="5">
    <source>
        <dbReference type="ARBA" id="ARBA00022989"/>
    </source>
</evidence>
<dbReference type="EMBL" id="JARYMX010000001">
    <property type="protein sequence ID" value="KAJ9568062.1"/>
    <property type="molecule type" value="Genomic_DNA"/>
</dbReference>
<keyword evidence="8" id="KW-0407">Ion channel</keyword>
<evidence type="ECO:0000256" key="6">
    <source>
        <dbReference type="ARBA" id="ARBA00023065"/>
    </source>
</evidence>
<evidence type="ECO:0000313" key="12">
    <source>
        <dbReference type="Proteomes" id="UP001172457"/>
    </source>
</evidence>
<comment type="subcellular location">
    <subcellularLocation>
        <location evidence="1">Membrane</location>
        <topology evidence="1">Multi-pass membrane protein</topology>
    </subcellularLocation>
</comment>
<evidence type="ECO:0000256" key="8">
    <source>
        <dbReference type="ARBA" id="ARBA00023303"/>
    </source>
</evidence>
<evidence type="ECO:0000256" key="4">
    <source>
        <dbReference type="ARBA" id="ARBA00022692"/>
    </source>
</evidence>
<feature type="transmembrane region" description="Helical" evidence="9">
    <location>
        <begin position="131"/>
        <end position="150"/>
    </location>
</feature>
<dbReference type="InterPro" id="IPR013099">
    <property type="entry name" value="K_chnl_dom"/>
</dbReference>
<comment type="similarity">
    <text evidence="2">Belongs to the two pore domain potassium channel (TC 1.A.1.7) family.</text>
</comment>
<dbReference type="Gene3D" id="1.10.287.70">
    <property type="match status" value="1"/>
</dbReference>
<dbReference type="GO" id="GO:0005886">
    <property type="term" value="C:plasma membrane"/>
    <property type="evidence" value="ECO:0007669"/>
    <property type="project" value="TreeGrafter"/>
</dbReference>
<sequence>MWTIRKERVFIEKALKRNPKFKHLDPSDFDAYGFIIHQIYGTTTNDIIDALYFTVVLITSAGYKDLTPISTPAILFAILFSILGVSLIGALVIVCGEFLIDMHPRPKKLLLGLKAGIRVEYRKVMREKLKMLAIMLVLHMCVGTPALVFFGNMDVRHAFYCTTSTITTVLKRNLALKFVDSSDFDDYGFITYKDLTPLSAPAILFDNLFSILCVNLIEMWTITKERVFLEKAVKRNPKFEHFDPSDFDAYDFITYGDLSVDDYDALGLLFVSLLHIGYSSYGANAK</sequence>
<feature type="transmembrane region" description="Helical" evidence="9">
    <location>
        <begin position="73"/>
        <end position="100"/>
    </location>
</feature>
<evidence type="ECO:0000256" key="2">
    <source>
        <dbReference type="ARBA" id="ARBA00010159"/>
    </source>
</evidence>
<feature type="domain" description="Potassium channel" evidence="10">
    <location>
        <begin position="32"/>
        <end position="99"/>
    </location>
</feature>
<keyword evidence="6" id="KW-0406">Ion transport</keyword>
<dbReference type="Pfam" id="PF07885">
    <property type="entry name" value="Ion_trans_2"/>
    <property type="match status" value="1"/>
</dbReference>
<dbReference type="PANTHER" id="PTHR11003">
    <property type="entry name" value="POTASSIUM CHANNEL, SUBFAMILY K"/>
    <property type="match status" value="1"/>
</dbReference>
<evidence type="ECO:0000256" key="3">
    <source>
        <dbReference type="ARBA" id="ARBA00022448"/>
    </source>
</evidence>
<comment type="caution">
    <text evidence="11">The sequence shown here is derived from an EMBL/GenBank/DDBJ whole genome shotgun (WGS) entry which is preliminary data.</text>
</comment>
<evidence type="ECO:0000313" key="11">
    <source>
        <dbReference type="EMBL" id="KAJ9568062.1"/>
    </source>
</evidence>
<reference evidence="11" key="1">
    <citation type="submission" date="2023-03" db="EMBL/GenBank/DDBJ databases">
        <title>Chromosome-scale reference genome and RAD-based genetic map of yellow starthistle (Centaurea solstitialis) reveal putative structural variation and QTLs associated with invader traits.</title>
        <authorList>
            <person name="Reatini B."/>
            <person name="Cang F.A."/>
            <person name="Jiang Q."/>
            <person name="Mckibben M.T.W."/>
            <person name="Barker M.S."/>
            <person name="Rieseberg L.H."/>
            <person name="Dlugosch K.M."/>
        </authorList>
    </citation>
    <scope>NUCLEOTIDE SEQUENCE</scope>
    <source>
        <strain evidence="11">CAN-66</strain>
        <tissue evidence="11">Leaf</tissue>
    </source>
</reference>
<evidence type="ECO:0000256" key="1">
    <source>
        <dbReference type="ARBA" id="ARBA00004141"/>
    </source>
</evidence>
<dbReference type="InterPro" id="IPR003280">
    <property type="entry name" value="2pore_dom_K_chnl"/>
</dbReference>
<protein>
    <recommendedName>
        <fullName evidence="10">Potassium channel domain-containing protein</fullName>
    </recommendedName>
</protein>
<dbReference type="GO" id="GO:0005774">
    <property type="term" value="C:vacuolar membrane"/>
    <property type="evidence" value="ECO:0007669"/>
    <property type="project" value="UniProtKB-ARBA"/>
</dbReference>
<evidence type="ECO:0000259" key="10">
    <source>
        <dbReference type="Pfam" id="PF07885"/>
    </source>
</evidence>
<evidence type="ECO:0000256" key="9">
    <source>
        <dbReference type="SAM" id="Phobius"/>
    </source>
</evidence>
<accession>A0AA38UCY9</accession>
<dbReference type="SUPFAM" id="SSF81324">
    <property type="entry name" value="Voltage-gated potassium channels"/>
    <property type="match status" value="1"/>
</dbReference>